<keyword evidence="6" id="KW-0479">Metal-binding</keyword>
<dbReference type="SUPFAM" id="SSF48576">
    <property type="entry name" value="Terpenoid synthases"/>
    <property type="match status" value="1"/>
</dbReference>
<reference evidence="10" key="2">
    <citation type="journal article" date="2014" name="ISME J.">
        <title>Microbial stratification in low pH oxic and suboxic macroscopic growths along an acid mine drainage.</title>
        <authorList>
            <person name="Mendez-Garcia C."/>
            <person name="Mesa V."/>
            <person name="Sprenger R.R."/>
            <person name="Richter M."/>
            <person name="Diez M.S."/>
            <person name="Solano J."/>
            <person name="Bargiela R."/>
            <person name="Golyshina O.V."/>
            <person name="Manteca A."/>
            <person name="Ramos J.L."/>
            <person name="Gallego J.R."/>
            <person name="Llorente I."/>
            <person name="Martins Dos Santos V.A."/>
            <person name="Jensen O.N."/>
            <person name="Pelaez A.I."/>
            <person name="Sanchez J."/>
            <person name="Ferrer M."/>
        </authorList>
    </citation>
    <scope>NUCLEOTIDE SEQUENCE</scope>
</reference>
<accession>T1A229</accession>
<comment type="caution">
    <text evidence="10">The sequence shown here is derived from an EMBL/GenBank/DDBJ whole genome shotgun (WGS) entry which is preliminary data.</text>
</comment>
<dbReference type="Pfam" id="PF01180">
    <property type="entry name" value="DHO_dh"/>
    <property type="match status" value="1"/>
</dbReference>
<dbReference type="Gene3D" id="3.20.20.70">
    <property type="entry name" value="Aldolase class I"/>
    <property type="match status" value="1"/>
</dbReference>
<dbReference type="AlphaFoldDB" id="T1A229"/>
<proteinExistence type="inferred from homology"/>
<dbReference type="GO" id="GO:0004659">
    <property type="term" value="F:prenyltransferase activity"/>
    <property type="evidence" value="ECO:0007669"/>
    <property type="project" value="InterPro"/>
</dbReference>
<feature type="non-terminal residue" evidence="10">
    <location>
        <position position="513"/>
    </location>
</feature>
<evidence type="ECO:0000256" key="1">
    <source>
        <dbReference type="ARBA" id="ARBA00001917"/>
    </source>
</evidence>
<keyword evidence="5" id="KW-0808">Transferase</keyword>
<dbReference type="PANTHER" id="PTHR12001">
    <property type="entry name" value="GERANYLGERANYL PYROPHOSPHATE SYNTHASE"/>
    <property type="match status" value="1"/>
</dbReference>
<dbReference type="GO" id="GO:0008299">
    <property type="term" value="P:isoprenoid biosynthetic process"/>
    <property type="evidence" value="ECO:0007669"/>
    <property type="project" value="InterPro"/>
</dbReference>
<protein>
    <submittedName>
        <fullName evidence="10">Polyprenyl synthetase</fullName>
    </submittedName>
</protein>
<reference evidence="10" key="1">
    <citation type="submission" date="2013-08" db="EMBL/GenBank/DDBJ databases">
        <authorList>
            <person name="Mendez C."/>
            <person name="Richter M."/>
            <person name="Ferrer M."/>
            <person name="Sanchez J."/>
        </authorList>
    </citation>
    <scope>NUCLEOTIDE SEQUENCE</scope>
</reference>
<dbReference type="Gene3D" id="1.10.600.10">
    <property type="entry name" value="Farnesyl Diphosphate Synthase"/>
    <property type="match status" value="1"/>
</dbReference>
<sequence length="513" mass="58935">MKSYLWADKEDWLNRVSSEITDIMLSYLPYKDRGEYYEGLTDYMNKGGHFTRPKLFLLTARALDVPLNRDLMLLAATIEMSEEAILKYDDIQDHSVKRRGMESTNYKYGDEKAILFASVLHDKNRQMFEDYLTSLDDKATRYRLKDKYDEIADATAYGQYLELNFIKTVHNFSTIEEMMRNEGRRDFDLYYDIVKGKTCAYSTWGPMQMAAIIADKDDELLDIIKEVGELAGIAFQINDDLEDILNFRKDKERDGDLKEGKYTLIMAYAYKNASDDEKKFIDMVYAKNKEQKTEAEIKKLKKIIYRTGAITYALDIRDSYMKRTIAEIDRYSNMLPSNKFAIALAELITGLLSREGVDMRTIALGRSEGGSAFTDLYSMIKPVLFKADPEKINSAAETYLRMSRSFPELLRPFVAKSIDYESLHSDVFGTIAKTPVGLAAGFDKNARLIIPTYNLGFGFSEVGSVTPMPQLGNGKPRLFRYPNYRSIQNMMGFNNCGEKEFARNLSKDMPFPI</sequence>
<dbReference type="SUPFAM" id="SSF51395">
    <property type="entry name" value="FMN-linked oxidoreductases"/>
    <property type="match status" value="1"/>
</dbReference>
<comment type="similarity">
    <text evidence="4">Belongs to the FPP/GGPP synthase family.</text>
</comment>
<comment type="cofactor">
    <cofactor evidence="1">
        <name>FMN</name>
        <dbReference type="ChEBI" id="CHEBI:58210"/>
    </cofactor>
</comment>
<dbReference type="PROSITE" id="PS00911">
    <property type="entry name" value="DHODEHASE_1"/>
    <property type="match status" value="1"/>
</dbReference>
<dbReference type="GO" id="GO:0004152">
    <property type="term" value="F:dihydroorotate dehydrogenase activity"/>
    <property type="evidence" value="ECO:0007669"/>
    <property type="project" value="UniProtKB-ARBA"/>
</dbReference>
<dbReference type="UniPathway" id="UPA00070"/>
<evidence type="ECO:0000256" key="7">
    <source>
        <dbReference type="ARBA" id="ARBA00022842"/>
    </source>
</evidence>
<dbReference type="EMBL" id="AUZZ01005085">
    <property type="protein sequence ID" value="EQD50967.1"/>
    <property type="molecule type" value="Genomic_DNA"/>
</dbReference>
<feature type="domain" description="Dihydroorotate dehydrogenase catalytic" evidence="9">
    <location>
        <begin position="423"/>
        <end position="507"/>
    </location>
</feature>
<dbReference type="PANTHER" id="PTHR12001:SF85">
    <property type="entry name" value="SHORT CHAIN ISOPRENYL DIPHOSPHATE SYNTHASE"/>
    <property type="match status" value="1"/>
</dbReference>
<evidence type="ECO:0000313" key="10">
    <source>
        <dbReference type="EMBL" id="EQD50967.1"/>
    </source>
</evidence>
<dbReference type="GO" id="GO:0006207">
    <property type="term" value="P:'de novo' pyrimidine nucleobase biosynthetic process"/>
    <property type="evidence" value="ECO:0007669"/>
    <property type="project" value="InterPro"/>
</dbReference>
<dbReference type="InterPro" id="IPR013785">
    <property type="entry name" value="Aldolase_TIM"/>
</dbReference>
<organism evidence="10">
    <name type="scientific">mine drainage metagenome</name>
    <dbReference type="NCBI Taxonomy" id="410659"/>
    <lineage>
        <taxon>unclassified sequences</taxon>
        <taxon>metagenomes</taxon>
        <taxon>ecological metagenomes</taxon>
    </lineage>
</organism>
<dbReference type="InterPro" id="IPR008949">
    <property type="entry name" value="Isoprenoid_synthase_dom_sf"/>
</dbReference>
<dbReference type="GO" id="GO:0005737">
    <property type="term" value="C:cytoplasm"/>
    <property type="evidence" value="ECO:0007669"/>
    <property type="project" value="InterPro"/>
</dbReference>
<dbReference type="GO" id="GO:0044205">
    <property type="term" value="P:'de novo' UMP biosynthetic process"/>
    <property type="evidence" value="ECO:0007669"/>
    <property type="project" value="UniProtKB-UniPathway"/>
</dbReference>
<evidence type="ECO:0000256" key="3">
    <source>
        <dbReference type="ARBA" id="ARBA00004725"/>
    </source>
</evidence>
<dbReference type="InterPro" id="IPR005720">
    <property type="entry name" value="Dihydroorotate_DH_cat"/>
</dbReference>
<comment type="pathway">
    <text evidence="3">Pyrimidine metabolism; UMP biosynthesis via de novo pathway.</text>
</comment>
<dbReference type="GO" id="GO:0046872">
    <property type="term" value="F:metal ion binding"/>
    <property type="evidence" value="ECO:0007669"/>
    <property type="project" value="UniProtKB-KW"/>
</dbReference>
<evidence type="ECO:0000256" key="5">
    <source>
        <dbReference type="ARBA" id="ARBA00022679"/>
    </source>
</evidence>
<dbReference type="InterPro" id="IPR000092">
    <property type="entry name" value="Polyprenyl_synt"/>
</dbReference>
<evidence type="ECO:0000256" key="2">
    <source>
        <dbReference type="ARBA" id="ARBA00001946"/>
    </source>
</evidence>
<name>T1A229_9ZZZZ</name>
<dbReference type="Pfam" id="PF00348">
    <property type="entry name" value="polyprenyl_synt"/>
    <property type="match status" value="1"/>
</dbReference>
<dbReference type="InterPro" id="IPR001295">
    <property type="entry name" value="Dihydroorotate_DH_CS"/>
</dbReference>
<comment type="cofactor">
    <cofactor evidence="2">
        <name>Mg(2+)</name>
        <dbReference type="ChEBI" id="CHEBI:18420"/>
    </cofactor>
</comment>
<evidence type="ECO:0000259" key="9">
    <source>
        <dbReference type="Pfam" id="PF01180"/>
    </source>
</evidence>
<evidence type="ECO:0000256" key="4">
    <source>
        <dbReference type="ARBA" id="ARBA00006706"/>
    </source>
</evidence>
<keyword evidence="7" id="KW-0460">Magnesium</keyword>
<evidence type="ECO:0000256" key="6">
    <source>
        <dbReference type="ARBA" id="ARBA00022723"/>
    </source>
</evidence>
<evidence type="ECO:0000256" key="8">
    <source>
        <dbReference type="ARBA" id="ARBA00023002"/>
    </source>
</evidence>
<keyword evidence="8" id="KW-0560">Oxidoreductase</keyword>
<gene>
    <name evidence="10" type="ORF">B2A_07116</name>
</gene>